<proteinExistence type="predicted"/>
<dbReference type="OrthoDB" id="9802385at2"/>
<dbReference type="Proteomes" id="UP000271925">
    <property type="component" value="Unassembled WGS sequence"/>
</dbReference>
<dbReference type="InterPro" id="IPR003607">
    <property type="entry name" value="HD/PDEase_dom"/>
</dbReference>
<sequence>MSRTMQKQKETPFSSLEKLVLAFATYAHRNQVRKYTNEPYINHCIAVAQMVKLYGGTEEMVCAALLHDTVEDTEISVDNLMSFFSSLRIPEKSAMQIGQFVEWLTDQFTKDAYPELNRRQRKEQELLRLSKSSSAVQTIKYCDMINNASTIGNYSPEFAKVYLQENLDLLAVMDKGDPELRKIALDLAAQES</sequence>
<dbReference type="Pfam" id="PF13328">
    <property type="entry name" value="HD_4"/>
    <property type="match status" value="1"/>
</dbReference>
<gene>
    <name evidence="2" type="ORF">EHT25_08765</name>
</gene>
<comment type="caution">
    <text evidence="2">The sequence shown here is derived from an EMBL/GenBank/DDBJ whole genome shotgun (WGS) entry which is preliminary data.</text>
</comment>
<protein>
    <submittedName>
        <fullName evidence="2">Bifunctional (P)ppGpp synthetase/guanosine-3',5'-bis(Diphosphate) 3'-pyrophosphohydrolase</fullName>
    </submittedName>
</protein>
<reference evidence="2 3" key="1">
    <citation type="submission" date="2018-11" db="EMBL/GenBank/DDBJ databases">
        <authorList>
            <person name="Zhou Z."/>
            <person name="Wang G."/>
        </authorList>
    </citation>
    <scope>NUCLEOTIDE SEQUENCE [LARGE SCALE GENOMIC DNA]</scope>
    <source>
        <strain evidence="2 3">KCTC52004</strain>
    </source>
</reference>
<dbReference type="PANTHER" id="PTHR46246:SF1">
    <property type="entry name" value="GUANOSINE-3',5'-BIS(DIPHOSPHATE) 3'-PYROPHOSPHOHYDROLASE MESH1"/>
    <property type="match status" value="1"/>
</dbReference>
<dbReference type="Gene3D" id="1.10.3210.10">
    <property type="entry name" value="Hypothetical protein af1432"/>
    <property type="match status" value="1"/>
</dbReference>
<dbReference type="PANTHER" id="PTHR46246">
    <property type="entry name" value="GUANOSINE-3',5'-BIS(DIPHOSPHATE) 3'-PYROPHOSPHOHYDROLASE MESH1"/>
    <property type="match status" value="1"/>
</dbReference>
<dbReference type="CDD" id="cd00077">
    <property type="entry name" value="HDc"/>
    <property type="match status" value="1"/>
</dbReference>
<dbReference type="SUPFAM" id="SSF109604">
    <property type="entry name" value="HD-domain/PDEase-like"/>
    <property type="match status" value="1"/>
</dbReference>
<keyword evidence="3" id="KW-1185">Reference proteome</keyword>
<evidence type="ECO:0000313" key="3">
    <source>
        <dbReference type="Proteomes" id="UP000271925"/>
    </source>
</evidence>
<organism evidence="2 3">
    <name type="scientific">Larkinella rosea</name>
    <dbReference type="NCBI Taxonomy" id="2025312"/>
    <lineage>
        <taxon>Bacteria</taxon>
        <taxon>Pseudomonadati</taxon>
        <taxon>Bacteroidota</taxon>
        <taxon>Cytophagia</taxon>
        <taxon>Cytophagales</taxon>
        <taxon>Spirosomataceae</taxon>
        <taxon>Larkinella</taxon>
    </lineage>
</organism>
<keyword evidence="2" id="KW-0378">Hydrolase</keyword>
<accession>A0A3P1C382</accession>
<dbReference type="EMBL" id="RQJO01000007">
    <property type="protein sequence ID" value="RRB07851.1"/>
    <property type="molecule type" value="Genomic_DNA"/>
</dbReference>
<dbReference type="AlphaFoldDB" id="A0A3P1C382"/>
<name>A0A3P1C382_9BACT</name>
<dbReference type="SMART" id="SM00471">
    <property type="entry name" value="HDc"/>
    <property type="match status" value="1"/>
</dbReference>
<dbReference type="GO" id="GO:0008893">
    <property type="term" value="F:guanosine-3',5'-bis(diphosphate) 3'-diphosphatase activity"/>
    <property type="evidence" value="ECO:0007669"/>
    <property type="project" value="TreeGrafter"/>
</dbReference>
<evidence type="ECO:0000313" key="2">
    <source>
        <dbReference type="EMBL" id="RRB07851.1"/>
    </source>
</evidence>
<evidence type="ECO:0000259" key="1">
    <source>
        <dbReference type="SMART" id="SM00471"/>
    </source>
</evidence>
<feature type="domain" description="HD/PDEase" evidence="1">
    <location>
        <begin position="36"/>
        <end position="157"/>
    </location>
</feature>
<dbReference type="InterPro" id="IPR052194">
    <property type="entry name" value="MESH1"/>
</dbReference>